<evidence type="ECO:0000256" key="4">
    <source>
        <dbReference type="ARBA" id="ARBA00022777"/>
    </source>
</evidence>
<dbReference type="Proteomes" id="UP000494040">
    <property type="component" value="Unassembled WGS sequence"/>
</dbReference>
<proteinExistence type="inferred from homology"/>
<evidence type="ECO:0000259" key="8">
    <source>
        <dbReference type="Pfam" id="PF24419"/>
    </source>
</evidence>
<dbReference type="Pfam" id="PF16575">
    <property type="entry name" value="CLP1_P"/>
    <property type="match status" value="1"/>
</dbReference>
<dbReference type="GO" id="GO:0005634">
    <property type="term" value="C:nucleus"/>
    <property type="evidence" value="ECO:0007669"/>
    <property type="project" value="TreeGrafter"/>
</dbReference>
<dbReference type="GO" id="GO:0000448">
    <property type="term" value="P:cleavage in ITS2 between 5.8S rRNA and LSU-rRNA of tricistronic rRNA transcript (SSU-rRNA, 5.8S rRNA, LSU-rRNA)"/>
    <property type="evidence" value="ECO:0007669"/>
    <property type="project" value="TreeGrafter"/>
</dbReference>
<accession>A0A8I6RCP8</accession>
<dbReference type="GO" id="GO:0005524">
    <property type="term" value="F:ATP binding"/>
    <property type="evidence" value="ECO:0007669"/>
    <property type="project" value="UniProtKB-KW"/>
</dbReference>
<dbReference type="InterPro" id="IPR045116">
    <property type="entry name" value="Clp1/Grc3"/>
</dbReference>
<organism evidence="9 10">
    <name type="scientific">Cimex lectularius</name>
    <name type="common">Bed bug</name>
    <name type="synonym">Acanthia lectularia</name>
    <dbReference type="NCBI Taxonomy" id="79782"/>
    <lineage>
        <taxon>Eukaryota</taxon>
        <taxon>Metazoa</taxon>
        <taxon>Ecdysozoa</taxon>
        <taxon>Arthropoda</taxon>
        <taxon>Hexapoda</taxon>
        <taxon>Insecta</taxon>
        <taxon>Pterygota</taxon>
        <taxon>Neoptera</taxon>
        <taxon>Paraneoptera</taxon>
        <taxon>Hemiptera</taxon>
        <taxon>Heteroptera</taxon>
        <taxon>Panheteroptera</taxon>
        <taxon>Cimicomorpha</taxon>
        <taxon>Cimicidae</taxon>
        <taxon>Cimex</taxon>
    </lineage>
</organism>
<dbReference type="PANTHER" id="PTHR12755:SF3">
    <property type="entry name" value="POLYNUCLEOTIDE 5'-HYDROXYL-KINASE NOL9"/>
    <property type="match status" value="1"/>
</dbReference>
<name>A0A8I6RCP8_CIMLE</name>
<keyword evidence="4" id="KW-0418">Kinase</keyword>
<dbReference type="InterPro" id="IPR027417">
    <property type="entry name" value="P-loop_NTPase"/>
</dbReference>
<evidence type="ECO:0000313" key="10">
    <source>
        <dbReference type="Proteomes" id="UP000494040"/>
    </source>
</evidence>
<feature type="domain" description="Clp1 P-loop" evidence="7">
    <location>
        <begin position="229"/>
        <end position="372"/>
    </location>
</feature>
<dbReference type="KEGG" id="clec:106663384"/>
<evidence type="ECO:0000313" key="9">
    <source>
        <dbReference type="EnsemblMetazoa" id="XP_014243684.1"/>
    </source>
</evidence>
<dbReference type="InterPro" id="IPR057573">
    <property type="entry name" value="NOL9_N"/>
</dbReference>
<dbReference type="Pfam" id="PF24419">
    <property type="entry name" value="Cupin_NOL9"/>
    <property type="match status" value="1"/>
</dbReference>
<keyword evidence="10" id="KW-1185">Reference proteome</keyword>
<dbReference type="GO" id="GO:0051731">
    <property type="term" value="F:polynucleotide 5'-hydroxyl-kinase activity"/>
    <property type="evidence" value="ECO:0007669"/>
    <property type="project" value="InterPro"/>
</dbReference>
<dbReference type="SUPFAM" id="SSF52540">
    <property type="entry name" value="P-loop containing nucleoside triphosphate hydrolases"/>
    <property type="match status" value="1"/>
</dbReference>
<dbReference type="Gene3D" id="3.40.50.300">
    <property type="entry name" value="P-loop containing nucleotide triphosphate hydrolases"/>
    <property type="match status" value="1"/>
</dbReference>
<comment type="similarity">
    <text evidence="1">Belongs to the Clp1 family. NOL9/GRC3 subfamily.</text>
</comment>
<dbReference type="OrthoDB" id="2405412at2759"/>
<reference evidence="9" key="1">
    <citation type="submission" date="2022-01" db="UniProtKB">
        <authorList>
            <consortium name="EnsemblMetazoa"/>
        </authorList>
    </citation>
    <scope>IDENTIFICATION</scope>
</reference>
<evidence type="ECO:0000256" key="5">
    <source>
        <dbReference type="ARBA" id="ARBA00022840"/>
    </source>
</evidence>
<keyword evidence="2" id="KW-0808">Transferase</keyword>
<dbReference type="PANTHER" id="PTHR12755">
    <property type="entry name" value="CLEAVAGE/POLYADENYLATION FACTOR IA SUBUNIT CLP1P"/>
    <property type="match status" value="1"/>
</dbReference>
<sequence length="596" mass="67181">MKRRCKTSVGRKSVVFGDVLDVIDDRSEERNPDTGPDESDSIYTIRVSLDQVVVALRHPSVLYFRGVVEAKAIAGSFETMGYQVNDDDGRTYTLFSLEDSSANYISTVRYTVMTGRYLNVLFQLGLNEDVIYKIVNHVGCMGTVVLLSNAVERFQRWNEFLTSLDIQVFPAKLRKRGFPLFPEAEEALGAVFDDAGGTRIPKKLNICKDWDVIMSAFPTDQHFKVLFCGGKGVGKSTTMRYMINRRLQVSPKVLVIDLDVGQSEFTICGSVSAVVVYTPLLGPNYTHLKNPSRSYFVGNIDIAMSISSYLNAVRKLLNYCLYNPQFSNCTWFINTMGITKGIGLGLLATIIKLVLPDFVLQIQSNDNQLNFDAQLQPQNILGYGAPRLFDIKKYTLFTVRSAVISSYKDRRFSNIIGLTPKTLREIVMLVYLRRAAVDNNKRSRFFKYIKISEKNWKPPPPRIYDQPCEQVSLFSAECATNKELNGKNLVCGYWELVTLSSSSVEECNPIVLGHGLAKECFENGQRYMLILSPLSAKTWCKVKSVFLAEKVNLSKTLITLITRVFDSHGLVPGMIVSDFRDTDGNEIPIKKQLFFD</sequence>
<dbReference type="GeneID" id="106663384"/>
<evidence type="ECO:0000256" key="1">
    <source>
        <dbReference type="ARBA" id="ARBA00011003"/>
    </source>
</evidence>
<dbReference type="AlphaFoldDB" id="A0A8I6RCP8"/>
<evidence type="ECO:0000256" key="6">
    <source>
        <dbReference type="ARBA" id="ARBA00071212"/>
    </source>
</evidence>
<evidence type="ECO:0000256" key="2">
    <source>
        <dbReference type="ARBA" id="ARBA00022679"/>
    </source>
</evidence>
<evidence type="ECO:0000259" key="7">
    <source>
        <dbReference type="Pfam" id="PF16575"/>
    </source>
</evidence>
<dbReference type="RefSeq" id="XP_014243684.1">
    <property type="nucleotide sequence ID" value="XM_014388198.2"/>
</dbReference>
<dbReference type="EnsemblMetazoa" id="XM_014388198.2">
    <property type="protein sequence ID" value="XP_014243684.1"/>
    <property type="gene ID" value="LOC106663384"/>
</dbReference>
<keyword evidence="5" id="KW-0067">ATP-binding</keyword>
<evidence type="ECO:0000256" key="3">
    <source>
        <dbReference type="ARBA" id="ARBA00022741"/>
    </source>
</evidence>
<protein>
    <recommendedName>
        <fullName evidence="6">Polynucleotide 5'-hydroxyl-kinase NOL9</fullName>
    </recommendedName>
</protein>
<dbReference type="InterPro" id="IPR032319">
    <property type="entry name" value="CLP1_P"/>
</dbReference>
<feature type="domain" description="NOL9 N-terminal" evidence="8">
    <location>
        <begin position="50"/>
        <end position="192"/>
    </location>
</feature>
<keyword evidence="3" id="KW-0547">Nucleotide-binding</keyword>